<organism evidence="2 3">
    <name type="scientific">Litoribaculum gwangyangense</name>
    <dbReference type="NCBI Taxonomy" id="1130722"/>
    <lineage>
        <taxon>Bacteria</taxon>
        <taxon>Pseudomonadati</taxon>
        <taxon>Bacteroidota</taxon>
        <taxon>Flavobacteriia</taxon>
        <taxon>Flavobacteriales</taxon>
        <taxon>Flavobacteriaceae</taxon>
        <taxon>Litoribaculum</taxon>
    </lineage>
</organism>
<name>A0ABP9CM95_9FLAO</name>
<accession>A0ABP9CM95</accession>
<comment type="caution">
    <text evidence="2">The sequence shown here is derived from an EMBL/GenBank/DDBJ whole genome shotgun (WGS) entry which is preliminary data.</text>
</comment>
<evidence type="ECO:0000259" key="1">
    <source>
        <dbReference type="Pfam" id="PF08885"/>
    </source>
</evidence>
<reference evidence="3" key="1">
    <citation type="journal article" date="2019" name="Int. J. Syst. Evol. Microbiol.">
        <title>The Global Catalogue of Microorganisms (GCM) 10K type strain sequencing project: providing services to taxonomists for standard genome sequencing and annotation.</title>
        <authorList>
            <consortium name="The Broad Institute Genomics Platform"/>
            <consortium name="The Broad Institute Genome Sequencing Center for Infectious Disease"/>
            <person name="Wu L."/>
            <person name="Ma J."/>
        </authorList>
    </citation>
    <scope>NUCLEOTIDE SEQUENCE [LARGE SCALE GENOMIC DNA]</scope>
    <source>
        <strain evidence="3">JCM 18325</strain>
    </source>
</reference>
<dbReference type="InterPro" id="IPR036514">
    <property type="entry name" value="SGNH_hydro_sf"/>
</dbReference>
<dbReference type="EMBL" id="BAABJW010000003">
    <property type="protein sequence ID" value="GAA4813757.1"/>
    <property type="molecule type" value="Genomic_DNA"/>
</dbReference>
<proteinExistence type="predicted"/>
<dbReference type="Pfam" id="PF08885">
    <property type="entry name" value="GSCFA"/>
    <property type="match status" value="1"/>
</dbReference>
<dbReference type="Gene3D" id="3.40.50.1110">
    <property type="entry name" value="SGNH hydrolase"/>
    <property type="match status" value="1"/>
</dbReference>
<keyword evidence="3" id="KW-1185">Reference proteome</keyword>
<evidence type="ECO:0000313" key="2">
    <source>
        <dbReference type="EMBL" id="GAA4813757.1"/>
    </source>
</evidence>
<feature type="domain" description="GSCFA" evidence="1">
    <location>
        <begin position="22"/>
        <end position="256"/>
    </location>
</feature>
<dbReference type="SUPFAM" id="SSF52266">
    <property type="entry name" value="SGNH hydrolase"/>
    <property type="match status" value="1"/>
</dbReference>
<dbReference type="InterPro" id="IPR014982">
    <property type="entry name" value="GSCFA"/>
</dbReference>
<evidence type="ECO:0000313" key="3">
    <source>
        <dbReference type="Proteomes" id="UP001501433"/>
    </source>
</evidence>
<protein>
    <submittedName>
        <fullName evidence="2">GSCFA domain-containing protein</fullName>
    </submittedName>
</protein>
<dbReference type="RefSeq" id="WP_345277009.1">
    <property type="nucleotide sequence ID" value="NZ_BAABJW010000003.1"/>
</dbReference>
<gene>
    <name evidence="2" type="ORF">GCM10023330_21860</name>
</gene>
<dbReference type="Proteomes" id="UP001501433">
    <property type="component" value="Unassembled WGS sequence"/>
</dbReference>
<sequence>MKLLTEIPLKSESNNQIDYHSRILLFGSCFSENIGNKLDYFKFQNYQNPFGILFQPKAIETLISKSINKKQYTEADIFLKDERWHCFDVHSKLSNVSKEDLLVNLNNQLKLTNKQIHDASHIMMTLGTAWVYKFIENNSMVANCHKVPQKLFKKELLSVDDVIQSLMAMVSLIKSVNKKASIIFTVSPVRHLKDGFIENTLSKSHLITAIHSILNENVYYFPSYEIMMDELRDYRFYNDDMIHPNPTAINYIWEKFMKVWVAEKAFITMGEVDFIQKALFHKPFNPNSGAHIKLLQQIETKKIQILKEFPQLVF</sequence>